<dbReference type="HOGENOM" id="CLU_000445_51_2_4"/>
<dbReference type="EMBL" id="CP004885">
    <property type="protein sequence ID" value="AGX87355.1"/>
    <property type="molecule type" value="Genomic_DNA"/>
</dbReference>
<dbReference type="GO" id="GO:0000156">
    <property type="term" value="F:phosphorelay response regulator activity"/>
    <property type="evidence" value="ECO:0007669"/>
    <property type="project" value="InterPro"/>
</dbReference>
<keyword evidence="4" id="KW-0145">Chemotaxis</keyword>
<dbReference type="GO" id="GO:0008984">
    <property type="term" value="F:protein-glutamate methylesterase activity"/>
    <property type="evidence" value="ECO:0007669"/>
    <property type="project" value="UniProtKB-EC"/>
</dbReference>
<dbReference type="KEGG" id="cbx:Cenrod_1263"/>
<name>U5N7T5_9BURK</name>
<evidence type="ECO:0000256" key="2">
    <source>
        <dbReference type="ARBA" id="ARBA00039140"/>
    </source>
</evidence>
<keyword evidence="7" id="KW-1185">Reference proteome</keyword>
<dbReference type="PROSITE" id="PS50122">
    <property type="entry name" value="CHEB"/>
    <property type="match status" value="1"/>
</dbReference>
<dbReference type="AlphaFoldDB" id="U5N7T5"/>
<feature type="active site" evidence="4">
    <location>
        <position position="40"/>
    </location>
</feature>
<evidence type="ECO:0000256" key="4">
    <source>
        <dbReference type="PROSITE-ProRule" id="PRU00050"/>
    </source>
</evidence>
<reference evidence="6 7" key="1">
    <citation type="journal article" date="2013" name="Genome Biol.">
        <title>Genomic analysis reveals key aspects of prokaryotic symbiosis in the phototrophic consortium "Chlorochromatium aggregatum".</title>
        <authorList>
            <person name="Liu Z."/>
            <person name="Muller J."/>
            <person name="Li T."/>
            <person name="Alvey R.M."/>
            <person name="Vogl K."/>
            <person name="Frigaard N.U."/>
            <person name="Rockwell N.C."/>
            <person name="Boyd E.S."/>
            <person name="Tomsho L.P."/>
            <person name="Schuster S.C."/>
            <person name="Henke P."/>
            <person name="Rohde M."/>
            <person name="Overmann J."/>
            <person name="Bryant D.A."/>
        </authorList>
    </citation>
    <scope>NUCLEOTIDE SEQUENCE [LARGE SCALE GENOMIC DNA]</scope>
    <source>
        <strain evidence="6">CR</strain>
    </source>
</reference>
<dbReference type="GO" id="GO:0006935">
    <property type="term" value="P:chemotaxis"/>
    <property type="evidence" value="ECO:0007669"/>
    <property type="project" value="UniProtKB-UniRule"/>
</dbReference>
<dbReference type="Gene3D" id="3.40.50.180">
    <property type="entry name" value="Methylesterase CheB, C-terminal domain"/>
    <property type="match status" value="1"/>
</dbReference>
<dbReference type="InterPro" id="IPR035909">
    <property type="entry name" value="CheB_C"/>
</dbReference>
<sequence>MRPISRLIVVGASQGGFDALRTMLAPLPVDFAAPILVARHQHPGSDAYVLTALARECRLPVDFAGDGELPQRGHVHLAPPDRHLLIDEDGRMRLSDGPKVKHSRPAIDPLFTTAAAYYGPALLAVLLTGGNDDGSDGLCAVQAAHGEILIQDPDSAEAPEMPRAALACVTPDHTVWLDQIGPLLWSRTKNQFR</sequence>
<dbReference type="PANTHER" id="PTHR42872:SF6">
    <property type="entry name" value="PROTEIN-GLUTAMATE METHYLESTERASE_PROTEIN-GLUTAMINE GLUTAMINASE"/>
    <property type="match status" value="1"/>
</dbReference>
<proteinExistence type="predicted"/>
<dbReference type="EC" id="3.1.1.61" evidence="2"/>
<keyword evidence="1 4" id="KW-0378">Hydrolase</keyword>
<dbReference type="RefSeq" id="WP_022772419.1">
    <property type="nucleotide sequence ID" value="NC_022576.1"/>
</dbReference>
<organism evidence="6 7">
    <name type="scientific">Candidatus Symbiobacter mobilis CR</name>
    <dbReference type="NCBI Taxonomy" id="946483"/>
    <lineage>
        <taxon>Bacteria</taxon>
        <taxon>Pseudomonadati</taxon>
        <taxon>Pseudomonadota</taxon>
        <taxon>Betaproteobacteria</taxon>
        <taxon>Burkholderiales</taxon>
        <taxon>Comamonadaceae</taxon>
    </lineage>
</organism>
<dbReference type="PANTHER" id="PTHR42872">
    <property type="entry name" value="PROTEIN-GLUTAMATE METHYLESTERASE/PROTEIN-GLUTAMINE GLUTAMINASE"/>
    <property type="match status" value="1"/>
</dbReference>
<evidence type="ECO:0000259" key="5">
    <source>
        <dbReference type="PROSITE" id="PS50122"/>
    </source>
</evidence>
<evidence type="ECO:0000313" key="6">
    <source>
        <dbReference type="EMBL" id="AGX87355.1"/>
    </source>
</evidence>
<dbReference type="InterPro" id="IPR000673">
    <property type="entry name" value="Sig_transdc_resp-reg_Me-estase"/>
</dbReference>
<dbReference type="GO" id="GO:0005737">
    <property type="term" value="C:cytoplasm"/>
    <property type="evidence" value="ECO:0007669"/>
    <property type="project" value="InterPro"/>
</dbReference>
<accession>U5N7T5</accession>
<dbReference type="eggNOG" id="COG2201">
    <property type="taxonomic scope" value="Bacteria"/>
</dbReference>
<dbReference type="SUPFAM" id="SSF52738">
    <property type="entry name" value="Methylesterase CheB, C-terminal domain"/>
    <property type="match status" value="1"/>
</dbReference>
<dbReference type="OrthoDB" id="9791760at2"/>
<evidence type="ECO:0000313" key="7">
    <source>
        <dbReference type="Proteomes" id="UP000017184"/>
    </source>
</evidence>
<dbReference type="Pfam" id="PF01339">
    <property type="entry name" value="CheB_methylest"/>
    <property type="match status" value="1"/>
</dbReference>
<dbReference type="CDD" id="cd16433">
    <property type="entry name" value="CheB"/>
    <property type="match status" value="1"/>
</dbReference>
<protein>
    <recommendedName>
        <fullName evidence="2">protein-glutamate methylesterase</fullName>
        <ecNumber evidence="2">3.1.1.61</ecNumber>
    </recommendedName>
</protein>
<feature type="domain" description="CheB-type methylesterase" evidence="5">
    <location>
        <begin position="3"/>
        <end position="191"/>
    </location>
</feature>
<evidence type="ECO:0000256" key="1">
    <source>
        <dbReference type="ARBA" id="ARBA00022801"/>
    </source>
</evidence>
<feature type="active site" evidence="4">
    <location>
        <position position="13"/>
    </location>
</feature>
<evidence type="ECO:0000256" key="3">
    <source>
        <dbReference type="ARBA" id="ARBA00048267"/>
    </source>
</evidence>
<dbReference type="STRING" id="946483.Cenrod_1263"/>
<dbReference type="Proteomes" id="UP000017184">
    <property type="component" value="Chromosome"/>
</dbReference>
<gene>
    <name evidence="6" type="ORF">Cenrod_1263</name>
</gene>
<comment type="catalytic activity">
    <reaction evidence="3">
        <text>[protein]-L-glutamate 5-O-methyl ester + H2O = L-glutamyl-[protein] + methanol + H(+)</text>
        <dbReference type="Rhea" id="RHEA:23236"/>
        <dbReference type="Rhea" id="RHEA-COMP:10208"/>
        <dbReference type="Rhea" id="RHEA-COMP:10311"/>
        <dbReference type="ChEBI" id="CHEBI:15377"/>
        <dbReference type="ChEBI" id="CHEBI:15378"/>
        <dbReference type="ChEBI" id="CHEBI:17790"/>
        <dbReference type="ChEBI" id="CHEBI:29973"/>
        <dbReference type="ChEBI" id="CHEBI:82795"/>
        <dbReference type="EC" id="3.1.1.61"/>
    </reaction>
</comment>
<feature type="active site" evidence="4">
    <location>
        <position position="133"/>
    </location>
</feature>